<keyword evidence="12 13" id="KW-0472">Membrane</keyword>
<dbReference type="PROSITE" id="PS50109">
    <property type="entry name" value="HIS_KIN"/>
    <property type="match status" value="1"/>
</dbReference>
<name>A0A2R9SZP4_9BACL</name>
<evidence type="ECO:0000256" key="11">
    <source>
        <dbReference type="ARBA" id="ARBA00023012"/>
    </source>
</evidence>
<keyword evidence="16" id="KW-1185">Reference proteome</keyword>
<evidence type="ECO:0000256" key="8">
    <source>
        <dbReference type="ARBA" id="ARBA00022777"/>
    </source>
</evidence>
<evidence type="ECO:0000256" key="13">
    <source>
        <dbReference type="SAM" id="Phobius"/>
    </source>
</evidence>
<dbReference type="SMART" id="SM00387">
    <property type="entry name" value="HATPase_c"/>
    <property type="match status" value="1"/>
</dbReference>
<evidence type="ECO:0000256" key="2">
    <source>
        <dbReference type="ARBA" id="ARBA00004651"/>
    </source>
</evidence>
<keyword evidence="6 13" id="KW-0812">Transmembrane</keyword>
<evidence type="ECO:0000256" key="6">
    <source>
        <dbReference type="ARBA" id="ARBA00022692"/>
    </source>
</evidence>
<feature type="transmembrane region" description="Helical" evidence="13">
    <location>
        <begin position="37"/>
        <end position="59"/>
    </location>
</feature>
<keyword evidence="8 15" id="KW-0418">Kinase</keyword>
<evidence type="ECO:0000256" key="7">
    <source>
        <dbReference type="ARBA" id="ARBA00022741"/>
    </source>
</evidence>
<evidence type="ECO:0000256" key="1">
    <source>
        <dbReference type="ARBA" id="ARBA00000085"/>
    </source>
</evidence>
<dbReference type="InterPro" id="IPR004358">
    <property type="entry name" value="Sig_transdc_His_kin-like_C"/>
</dbReference>
<dbReference type="InterPro" id="IPR036890">
    <property type="entry name" value="HATPase_C_sf"/>
</dbReference>
<evidence type="ECO:0000256" key="4">
    <source>
        <dbReference type="ARBA" id="ARBA00022475"/>
    </source>
</evidence>
<protein>
    <recommendedName>
        <fullName evidence="3">histidine kinase</fullName>
        <ecNumber evidence="3">2.7.13.3</ecNumber>
    </recommendedName>
</protein>
<dbReference type="KEGG" id="pvo:PVOR_06335"/>
<dbReference type="Gene3D" id="3.30.565.10">
    <property type="entry name" value="Histidine kinase-like ATPase, C-terminal domain"/>
    <property type="match status" value="1"/>
</dbReference>
<keyword evidence="4" id="KW-1003">Cell membrane</keyword>
<evidence type="ECO:0000313" key="16">
    <source>
        <dbReference type="Proteomes" id="UP000003094"/>
    </source>
</evidence>
<evidence type="ECO:0000256" key="12">
    <source>
        <dbReference type="ARBA" id="ARBA00023136"/>
    </source>
</evidence>
<dbReference type="InterPro" id="IPR003594">
    <property type="entry name" value="HATPase_dom"/>
</dbReference>
<evidence type="ECO:0000256" key="3">
    <source>
        <dbReference type="ARBA" id="ARBA00012438"/>
    </source>
</evidence>
<comment type="subcellular location">
    <subcellularLocation>
        <location evidence="2">Cell membrane</location>
        <topology evidence="2">Multi-pass membrane protein</topology>
    </subcellularLocation>
</comment>
<evidence type="ECO:0000313" key="15">
    <source>
        <dbReference type="EMBL" id="EFU42831.1"/>
    </source>
</evidence>
<dbReference type="GO" id="GO:0005886">
    <property type="term" value="C:plasma membrane"/>
    <property type="evidence" value="ECO:0007669"/>
    <property type="project" value="UniProtKB-SubCell"/>
</dbReference>
<accession>A0A2R9SZP4</accession>
<sequence length="336" mass="38645">MRVISAGAASPKSLFILHSFLSYRVIYRLDGFRNITVSLYAGIISLLLLLGYLIFRYIANRSFYKRLEQPLPGESLTGESSAESSHTPLAEALHQLLRTQFRQYTTDLHNYKHKIEGHLQFINQWAHQMKTPISVIHLILQDDDDPRFAAIGDELDRLKKGLDLVLYTARLDTFEHDFYVENLPLERIVRGVTSEQKRLFIRRRIYPSIRMESGLTVATDEKWLSFVLTQLLTNAVRYTLEEQGRLYFDGYAREGKVVLEIRDEGIGIPPSDLPRVFDPYFTGENGRRFRESTGMGLFLVKQICDKLGHAFEIESKVDEGTTVRLIFEGTGSHNSH</sequence>
<keyword evidence="11" id="KW-0902">Two-component regulatory system</keyword>
<keyword evidence="9" id="KW-0067">ATP-binding</keyword>
<dbReference type="Proteomes" id="UP000003094">
    <property type="component" value="Unassembled WGS sequence"/>
</dbReference>
<feature type="domain" description="Histidine kinase" evidence="14">
    <location>
        <begin position="124"/>
        <end position="331"/>
    </location>
</feature>
<evidence type="ECO:0000256" key="10">
    <source>
        <dbReference type="ARBA" id="ARBA00022989"/>
    </source>
</evidence>
<comment type="catalytic activity">
    <reaction evidence="1">
        <text>ATP + protein L-histidine = ADP + protein N-phospho-L-histidine.</text>
        <dbReference type="EC" id="2.7.13.3"/>
    </reaction>
</comment>
<dbReference type="GO" id="GO:0004721">
    <property type="term" value="F:phosphoprotein phosphatase activity"/>
    <property type="evidence" value="ECO:0007669"/>
    <property type="project" value="TreeGrafter"/>
</dbReference>
<keyword evidence="7" id="KW-0547">Nucleotide-binding</keyword>
<dbReference type="PRINTS" id="PR00344">
    <property type="entry name" value="BCTRLSENSOR"/>
</dbReference>
<dbReference type="SUPFAM" id="SSF55874">
    <property type="entry name" value="ATPase domain of HSP90 chaperone/DNA topoisomerase II/histidine kinase"/>
    <property type="match status" value="1"/>
</dbReference>
<dbReference type="EC" id="2.7.13.3" evidence="3"/>
<organism evidence="15 16">
    <name type="scientific">Paenibacillus vortex V453</name>
    <dbReference type="NCBI Taxonomy" id="715225"/>
    <lineage>
        <taxon>Bacteria</taxon>
        <taxon>Bacillati</taxon>
        <taxon>Bacillota</taxon>
        <taxon>Bacilli</taxon>
        <taxon>Bacillales</taxon>
        <taxon>Paenibacillaceae</taxon>
        <taxon>Paenibacillus</taxon>
    </lineage>
</organism>
<comment type="caution">
    <text evidence="15">The sequence shown here is derived from an EMBL/GenBank/DDBJ whole genome shotgun (WGS) entry which is preliminary data.</text>
</comment>
<dbReference type="GO" id="GO:0016036">
    <property type="term" value="P:cellular response to phosphate starvation"/>
    <property type="evidence" value="ECO:0007669"/>
    <property type="project" value="TreeGrafter"/>
</dbReference>
<evidence type="ECO:0000256" key="9">
    <source>
        <dbReference type="ARBA" id="ARBA00022840"/>
    </source>
</evidence>
<gene>
    <name evidence="15" type="ORF">PVOR_06335</name>
</gene>
<evidence type="ECO:0000259" key="14">
    <source>
        <dbReference type="PROSITE" id="PS50109"/>
    </source>
</evidence>
<evidence type="ECO:0000256" key="5">
    <source>
        <dbReference type="ARBA" id="ARBA00022679"/>
    </source>
</evidence>
<dbReference type="InterPro" id="IPR005467">
    <property type="entry name" value="His_kinase_dom"/>
</dbReference>
<dbReference type="PANTHER" id="PTHR45453:SF2">
    <property type="entry name" value="HISTIDINE KINASE"/>
    <property type="match status" value="1"/>
</dbReference>
<proteinExistence type="predicted"/>
<dbReference type="GO" id="GO:0000155">
    <property type="term" value="F:phosphorelay sensor kinase activity"/>
    <property type="evidence" value="ECO:0007669"/>
    <property type="project" value="TreeGrafter"/>
</dbReference>
<dbReference type="PANTHER" id="PTHR45453">
    <property type="entry name" value="PHOSPHATE REGULON SENSOR PROTEIN PHOR"/>
    <property type="match status" value="1"/>
</dbReference>
<keyword evidence="5" id="KW-0808">Transferase</keyword>
<reference evidence="15 16" key="1">
    <citation type="journal article" date="2010" name="BMC Genomics">
        <title>Genome sequence of the pattern forming Paenibacillus vortex bacterium reveals potential for thriving in complex environments.</title>
        <authorList>
            <person name="Sirota-Madi A."/>
            <person name="Olender T."/>
            <person name="Helman Y."/>
            <person name="Ingham C."/>
            <person name="Brainis I."/>
            <person name="Roth D."/>
            <person name="Hagi E."/>
            <person name="Brodsky L."/>
            <person name="Leshkowitz D."/>
            <person name="Galatenko V."/>
            <person name="Nikolaev V."/>
            <person name="Mugasimangalam R.C."/>
            <person name="Bransburg-Zabary S."/>
            <person name="Gutnick D.L."/>
            <person name="Lancet D."/>
            <person name="Ben-Jacob E."/>
        </authorList>
    </citation>
    <scope>NUCLEOTIDE SEQUENCE [LARGE SCALE GENOMIC DNA]</scope>
    <source>
        <strain evidence="15 16">V453</strain>
    </source>
</reference>
<dbReference type="AlphaFoldDB" id="A0A2R9SZP4"/>
<dbReference type="InterPro" id="IPR050351">
    <property type="entry name" value="BphY/WalK/GraS-like"/>
</dbReference>
<dbReference type="Pfam" id="PF02518">
    <property type="entry name" value="HATPase_c"/>
    <property type="match status" value="1"/>
</dbReference>
<dbReference type="GO" id="GO:0005524">
    <property type="term" value="F:ATP binding"/>
    <property type="evidence" value="ECO:0007669"/>
    <property type="project" value="UniProtKB-KW"/>
</dbReference>
<keyword evidence="10 13" id="KW-1133">Transmembrane helix</keyword>
<dbReference type="EMBL" id="ADHJ01000012">
    <property type="protein sequence ID" value="EFU42831.1"/>
    <property type="molecule type" value="Genomic_DNA"/>
</dbReference>